<evidence type="ECO:0000313" key="5">
    <source>
        <dbReference type="Proteomes" id="UP000582016"/>
    </source>
</evidence>
<dbReference type="InterPro" id="IPR021109">
    <property type="entry name" value="Peptidase_aspartic_dom_sf"/>
</dbReference>
<feature type="compositionally biased region" description="Basic and acidic residues" evidence="1">
    <location>
        <begin position="383"/>
        <end position="406"/>
    </location>
</feature>
<keyword evidence="3" id="KW-0732">Signal</keyword>
<keyword evidence="2" id="KW-0812">Transmembrane</keyword>
<evidence type="ECO:0008006" key="6">
    <source>
        <dbReference type="Google" id="ProtNLM"/>
    </source>
</evidence>
<sequence length="487" mass="52507">MLATFITLILALIATVSTEVTPREVLWIDDTFGPDGPWRAVSIRMGNEASSIGLYPGSAWESWLIQDRYCKKGTCYASKAGTYDNSSGTQGGIQMPADLSGFMLGLDLKGNQATRHLDRMWLNGAIVENVSLALLESQKIKYPGGQTSPFFAGCLSLGGRRAINQSFSQDDGPSINASLVPGWMWEHEWTRSSSFGMHIGSVQPDISGSLWFGGYDQNRVIGDVLSMNGGPRDGITLRDIGIDVIGAKSPFEFDSKDGLLANGNSSIGGSLKVLVDGCSPYFTLPRSTCDSIAAHLPVKFNKDLGLHLPCISSGRLCWGQLAPGYRYLVVSQAPGPNIQATPNVVSIGEKDKTVSKGGNDWKVSWSGVWDDQEASSSTPTADNTDKKGDTKGNEEDSKKDDQEDEKVGLSVGAKAGIGAGIAAAVIAAGVGIFLYWRRRRNQPQEETATEPGLRVDESKLPSVVLYPQELPSQEVQPPYYQRFELPS</sequence>
<proteinExistence type="predicted"/>
<feature type="transmembrane region" description="Helical" evidence="2">
    <location>
        <begin position="415"/>
        <end position="436"/>
    </location>
</feature>
<dbReference type="EMBL" id="JAAOAQ010000290">
    <property type="protein sequence ID" value="KAF5556303.1"/>
    <property type="molecule type" value="Genomic_DNA"/>
</dbReference>
<dbReference type="SUPFAM" id="SSF50630">
    <property type="entry name" value="Acid proteases"/>
    <property type="match status" value="1"/>
</dbReference>
<organism evidence="4 5">
    <name type="scientific">Fusarium phyllophilum</name>
    <dbReference type="NCBI Taxonomy" id="47803"/>
    <lineage>
        <taxon>Eukaryota</taxon>
        <taxon>Fungi</taxon>
        <taxon>Dikarya</taxon>
        <taxon>Ascomycota</taxon>
        <taxon>Pezizomycotina</taxon>
        <taxon>Sordariomycetes</taxon>
        <taxon>Hypocreomycetidae</taxon>
        <taxon>Hypocreales</taxon>
        <taxon>Nectriaceae</taxon>
        <taxon>Fusarium</taxon>
        <taxon>Fusarium fujikuroi species complex</taxon>
    </lineage>
</organism>
<protein>
    <recommendedName>
        <fullName evidence="6">Peptidase A1 domain-containing protein</fullName>
    </recommendedName>
</protein>
<feature type="region of interest" description="Disordered" evidence="1">
    <location>
        <begin position="367"/>
        <end position="406"/>
    </location>
</feature>
<feature type="chain" id="PRO_5034748636" description="Peptidase A1 domain-containing protein" evidence="3">
    <location>
        <begin position="19"/>
        <end position="487"/>
    </location>
</feature>
<evidence type="ECO:0000256" key="2">
    <source>
        <dbReference type="SAM" id="Phobius"/>
    </source>
</evidence>
<reference evidence="4 5" key="1">
    <citation type="submission" date="2020-05" db="EMBL/GenBank/DDBJ databases">
        <title>Identification and distribution of gene clusters putatively required for synthesis of sphingolipid metabolism inhibitors in phylogenetically diverse species of the filamentous fungus Fusarium.</title>
        <authorList>
            <person name="Kim H.-S."/>
            <person name="Busman M."/>
            <person name="Brown D.W."/>
            <person name="Divon H."/>
            <person name="Uhlig S."/>
            <person name="Proctor R.H."/>
        </authorList>
    </citation>
    <scope>NUCLEOTIDE SEQUENCE [LARGE SCALE GENOMIC DNA]</scope>
    <source>
        <strain evidence="4 5">NRRL 13617</strain>
    </source>
</reference>
<feature type="signal peptide" evidence="3">
    <location>
        <begin position="1"/>
        <end position="18"/>
    </location>
</feature>
<dbReference type="OrthoDB" id="4074350at2759"/>
<evidence type="ECO:0000256" key="3">
    <source>
        <dbReference type="SAM" id="SignalP"/>
    </source>
</evidence>
<evidence type="ECO:0000313" key="4">
    <source>
        <dbReference type="EMBL" id="KAF5556303.1"/>
    </source>
</evidence>
<keyword evidence="5" id="KW-1185">Reference proteome</keyword>
<gene>
    <name evidence="4" type="ORF">FPHYL_7989</name>
</gene>
<dbReference type="Gene3D" id="2.40.70.10">
    <property type="entry name" value="Acid Proteases"/>
    <property type="match status" value="1"/>
</dbReference>
<comment type="caution">
    <text evidence="4">The sequence shown here is derived from an EMBL/GenBank/DDBJ whole genome shotgun (WGS) entry which is preliminary data.</text>
</comment>
<keyword evidence="2" id="KW-0472">Membrane</keyword>
<evidence type="ECO:0000256" key="1">
    <source>
        <dbReference type="SAM" id="MobiDB-lite"/>
    </source>
</evidence>
<name>A0A8H5JJ39_9HYPO</name>
<accession>A0A8H5JJ39</accession>
<dbReference type="Proteomes" id="UP000582016">
    <property type="component" value="Unassembled WGS sequence"/>
</dbReference>
<keyword evidence="2" id="KW-1133">Transmembrane helix</keyword>
<dbReference type="AlphaFoldDB" id="A0A8H5JJ39"/>